<protein>
    <submittedName>
        <fullName evidence="4">Class A beta-lactamase-related serine hydrolase</fullName>
    </submittedName>
</protein>
<dbReference type="Pfam" id="PF00144">
    <property type="entry name" value="Beta-lactamase"/>
    <property type="match status" value="1"/>
</dbReference>
<reference evidence="4 5" key="1">
    <citation type="submission" date="2019-02" db="EMBL/GenBank/DDBJ databases">
        <title>Dyella amyloliquefaciens sp. nov., isolated from forest soil.</title>
        <authorList>
            <person name="Gao Z.-H."/>
            <person name="Qiu L.-H."/>
        </authorList>
    </citation>
    <scope>NUCLEOTIDE SEQUENCE [LARGE SCALE GENOMIC DNA]</scope>
    <source>
        <strain evidence="4 5">KACC 12747</strain>
    </source>
</reference>
<comment type="caution">
    <text evidence="4">The sequence shown here is derived from an EMBL/GenBank/DDBJ whole genome shotgun (WGS) entry which is preliminary data.</text>
</comment>
<evidence type="ECO:0000256" key="1">
    <source>
        <dbReference type="SAM" id="MobiDB-lite"/>
    </source>
</evidence>
<proteinExistence type="predicted"/>
<dbReference type="AlphaFoldDB" id="A0A4R0YSP2"/>
<feature type="signal peptide" evidence="2">
    <location>
        <begin position="1"/>
        <end position="20"/>
    </location>
</feature>
<keyword evidence="2" id="KW-0732">Signal</keyword>
<gene>
    <name evidence="4" type="ORF">EZM97_25860</name>
</gene>
<evidence type="ECO:0000256" key="2">
    <source>
        <dbReference type="SAM" id="SignalP"/>
    </source>
</evidence>
<feature type="domain" description="Beta-lactamase-related" evidence="3">
    <location>
        <begin position="27"/>
        <end position="363"/>
    </location>
</feature>
<dbReference type="SUPFAM" id="SSF56601">
    <property type="entry name" value="beta-lactamase/transpeptidase-like"/>
    <property type="match status" value="1"/>
</dbReference>
<feature type="region of interest" description="Disordered" evidence="1">
    <location>
        <begin position="395"/>
        <end position="415"/>
    </location>
</feature>
<dbReference type="EMBL" id="SJTG01000004">
    <property type="protein sequence ID" value="TCI08087.1"/>
    <property type="molecule type" value="Genomic_DNA"/>
</dbReference>
<evidence type="ECO:0000259" key="3">
    <source>
        <dbReference type="Pfam" id="PF00144"/>
    </source>
</evidence>
<keyword evidence="4" id="KW-0378">Hydrolase</keyword>
<dbReference type="PANTHER" id="PTHR46825:SF15">
    <property type="entry name" value="BETA-LACTAMASE-RELATED DOMAIN-CONTAINING PROTEIN"/>
    <property type="match status" value="1"/>
</dbReference>
<dbReference type="Proteomes" id="UP000291822">
    <property type="component" value="Unassembled WGS sequence"/>
</dbReference>
<name>A0A4R0YSP2_9GAMM</name>
<dbReference type="InterPro" id="IPR050491">
    <property type="entry name" value="AmpC-like"/>
</dbReference>
<dbReference type="GO" id="GO:0016787">
    <property type="term" value="F:hydrolase activity"/>
    <property type="evidence" value="ECO:0007669"/>
    <property type="project" value="UniProtKB-KW"/>
</dbReference>
<evidence type="ECO:0000313" key="4">
    <source>
        <dbReference type="EMBL" id="TCI08087.1"/>
    </source>
</evidence>
<organism evidence="4 5">
    <name type="scientific">Dyella soli</name>
    <dbReference type="NCBI Taxonomy" id="522319"/>
    <lineage>
        <taxon>Bacteria</taxon>
        <taxon>Pseudomonadati</taxon>
        <taxon>Pseudomonadota</taxon>
        <taxon>Gammaproteobacteria</taxon>
        <taxon>Lysobacterales</taxon>
        <taxon>Rhodanobacteraceae</taxon>
        <taxon>Dyella</taxon>
    </lineage>
</organism>
<feature type="chain" id="PRO_5020758196" evidence="2">
    <location>
        <begin position="21"/>
        <end position="512"/>
    </location>
</feature>
<dbReference type="InterPro" id="IPR001466">
    <property type="entry name" value="Beta-lactam-related"/>
</dbReference>
<keyword evidence="5" id="KW-1185">Reference proteome</keyword>
<dbReference type="Gene3D" id="3.40.710.10">
    <property type="entry name" value="DD-peptidase/beta-lactamase superfamily"/>
    <property type="match status" value="1"/>
</dbReference>
<dbReference type="InterPro" id="IPR012338">
    <property type="entry name" value="Beta-lactam/transpept-like"/>
</dbReference>
<dbReference type="RefSeq" id="WP_131151971.1">
    <property type="nucleotide sequence ID" value="NZ_SJTG01000004.1"/>
</dbReference>
<sequence length="512" mass="56376">MKAMRLIALGLLCAASTAQAQTSHDDLDRVVDATMARYKLPGIAVGVIDHGTVVYTATRGELSRGSGQPITRQALFKIASNSKAMTASLLARLVQQGKLRWDDPVTKYLPDFRMHDPWVTEHMQVGDLLTHRSGLPEGGGDLMLWPEPNDFTRADIVHALAYLEPAYDFRAGYAYDNLLYVVAGEVAAKAGGAPYETLMQQEVFKPLGLTGCRVGDWRRSDAGPLAVPHGLRKGVAVPEPEQGDTIRSTTMEAAGGVRCSLDDMLAWARNWLAPDADQLKWLAPDQRDALWTPYTPMPISALRRAWDGTRIYAYGYGWRIADADGELTVSHTGTLSGMYSALMLMPHRQSGFVILINGEADDARAVLTEVLLKHFTTPGGARSVDSYADELAKLESTRAEQHVPDTSSRKPATTRELDSQLGVWRDPWLGDVRLCAGEGHVHWSSVKSPRLTGQVMRVGKRYLVQWDHGIDEAWITFPNAPGAAMRMNKVDPDADFSSDFEDLRFKRVGGCE</sequence>
<evidence type="ECO:0000313" key="5">
    <source>
        <dbReference type="Proteomes" id="UP000291822"/>
    </source>
</evidence>
<accession>A0A4R0YSP2</accession>
<dbReference type="PANTHER" id="PTHR46825">
    <property type="entry name" value="D-ALANYL-D-ALANINE-CARBOXYPEPTIDASE/ENDOPEPTIDASE AMPH"/>
    <property type="match status" value="1"/>
</dbReference>